<dbReference type="NCBIfam" id="TIGR00136">
    <property type="entry name" value="mnmG_gidA"/>
    <property type="match status" value="1"/>
</dbReference>
<comment type="function">
    <text evidence="2 12">NAD-binding protein involved in the addition of a carboxymethylaminomethyl (cmnm) group at the wobble position (U34) of certain tRNAs, forming tRNA-cmnm(5)s(2)U34.</text>
</comment>
<dbReference type="FunFam" id="3.50.50.60:FF:000002">
    <property type="entry name" value="tRNA uridine 5-carboxymethylaminomethyl modification enzyme MnmG"/>
    <property type="match status" value="1"/>
</dbReference>
<evidence type="ECO:0000256" key="12">
    <source>
        <dbReference type="HAMAP-Rule" id="MF_00129"/>
    </source>
</evidence>
<comment type="caution">
    <text evidence="12">Lacks conserved residue(s) required for the propagation of feature annotation.</text>
</comment>
<comment type="cofactor">
    <cofactor evidence="1 12">
        <name>FAD</name>
        <dbReference type="ChEBI" id="CHEBI:57692"/>
    </cofactor>
</comment>
<comment type="subunit">
    <text evidence="10 12">Homodimer. Heterotetramer of two MnmE and two MnmG subunits.</text>
</comment>
<dbReference type="AlphaFoldDB" id="A0A844FCN1"/>
<evidence type="ECO:0000313" key="14">
    <source>
        <dbReference type="EMBL" id="MSS41391.1"/>
    </source>
</evidence>
<evidence type="ECO:0000256" key="11">
    <source>
        <dbReference type="ARBA" id="ARBA00031800"/>
    </source>
</evidence>
<dbReference type="GO" id="GO:0005829">
    <property type="term" value="C:cytosol"/>
    <property type="evidence" value="ECO:0007669"/>
    <property type="project" value="TreeGrafter"/>
</dbReference>
<dbReference type="InterPro" id="IPR047001">
    <property type="entry name" value="MnmG_C_subdom"/>
</dbReference>
<dbReference type="HAMAP" id="MF_00129">
    <property type="entry name" value="MnmG_GidA"/>
    <property type="match status" value="1"/>
</dbReference>
<keyword evidence="6 12" id="KW-0285">Flavoprotein</keyword>
<dbReference type="GO" id="GO:0050660">
    <property type="term" value="F:flavin adenine dinucleotide binding"/>
    <property type="evidence" value="ECO:0007669"/>
    <property type="project" value="UniProtKB-UniRule"/>
</dbReference>
<dbReference type="InterPro" id="IPR040131">
    <property type="entry name" value="MnmG_N"/>
</dbReference>
<evidence type="ECO:0000256" key="3">
    <source>
        <dbReference type="ARBA" id="ARBA00007653"/>
    </source>
</evidence>
<feature type="domain" description="tRNA uridine 5-carboxymethylaminomethyl modification enzyme C-terminal subdomain" evidence="13">
    <location>
        <begin position="558"/>
        <end position="629"/>
    </location>
</feature>
<dbReference type="PANTHER" id="PTHR11806:SF0">
    <property type="entry name" value="PROTEIN MTO1 HOMOLOG, MITOCHONDRIAL"/>
    <property type="match status" value="1"/>
</dbReference>
<reference evidence="14 15" key="1">
    <citation type="submission" date="2019-08" db="EMBL/GenBank/DDBJ databases">
        <title>In-depth cultivation of the pig gut microbiome towards novel bacterial diversity and tailored functional studies.</title>
        <authorList>
            <person name="Wylensek D."/>
            <person name="Hitch T.C.A."/>
            <person name="Clavel T."/>
        </authorList>
    </citation>
    <scope>NUCLEOTIDE SEQUENCE [LARGE SCALE GENOMIC DNA]</scope>
    <source>
        <strain evidence="14 15">BL-389-WT-3D</strain>
    </source>
</reference>
<dbReference type="InterPro" id="IPR004416">
    <property type="entry name" value="MnmG"/>
</dbReference>
<evidence type="ECO:0000256" key="9">
    <source>
        <dbReference type="ARBA" id="ARBA00023027"/>
    </source>
</evidence>
<name>A0A844FCN1_CLOSV</name>
<evidence type="ECO:0000256" key="2">
    <source>
        <dbReference type="ARBA" id="ARBA00003717"/>
    </source>
</evidence>
<dbReference type="SMART" id="SM01228">
    <property type="entry name" value="GIDA_assoc_3"/>
    <property type="match status" value="1"/>
</dbReference>
<feature type="binding site" evidence="12">
    <location>
        <begin position="282"/>
        <end position="296"/>
    </location>
    <ligand>
        <name>NAD(+)</name>
        <dbReference type="ChEBI" id="CHEBI:57540"/>
    </ligand>
</feature>
<dbReference type="EMBL" id="VUMB01000034">
    <property type="protein sequence ID" value="MSS41391.1"/>
    <property type="molecule type" value="Genomic_DNA"/>
</dbReference>
<dbReference type="InterPro" id="IPR044920">
    <property type="entry name" value="MnmG_C_subdom_sf"/>
</dbReference>
<sequence length="634" mass="71270">MKYSANSVWVNKDGYDVVVIGAGHAGCEAALATARLGYQTMVFTVSVDSIALMPCNPNIGGSSKGHLVREIDALGGEMGKVIDQTFIQSKMLNKSKGPAVHSLRAQADKAWYSRTMRQVLENQDNLDIKQDEVVKILVDEGKVTGVQTFSGTIYPCRAVILCTGTYLRSRCIYGDVSNYTGPNGLQAANYLTDCLEDLGIKMYRFKTGTPARIDKNSVDFSKMEEQFGDEKVIPFSFTTDPKDVQIDQSSCWLTYTNPRTHEIIRKNLDRSPLFSGMIEGTGPRYCPSIEDKVVKFADKDRHQVFIEPEGLETNEMYIGGMSSSLPEDVQYEMYRTVPGLENVKIVRNAYAIEYDCIDARQLRPSLEFKNISGLYSGGQFNGSSGYEEAAAQGLIAGINAARKLQGKESIILDRSQAYIGVLIDDLVTKESHEPYRMMTSRAEYRLLLRQDNADQRLTRIGYEVGLISEKRYHRLLEKEELIQKEVKRLTHASVGANEKVQNLLKSYESTPLSSGSTVAELIRRPELSYEMLADIDECRPVLPEELEEEVVEQINISIKYDGYISRQKKQVEQFKKLENKKIPEDIDYNLVKSLRLEALQKLKEYRPASIGQASRISGVSPADISVLLVYLEMR</sequence>
<comment type="caution">
    <text evidence="14">The sequence shown here is derived from an EMBL/GenBank/DDBJ whole genome shotgun (WGS) entry which is preliminary data.</text>
</comment>
<dbReference type="PRINTS" id="PR00411">
    <property type="entry name" value="PNDRDTASEI"/>
</dbReference>
<evidence type="ECO:0000259" key="13">
    <source>
        <dbReference type="SMART" id="SM01228"/>
    </source>
</evidence>
<dbReference type="Pfam" id="PF13932">
    <property type="entry name" value="SAM_GIDA_C"/>
    <property type="match status" value="1"/>
</dbReference>
<keyword evidence="5 12" id="KW-0963">Cytoplasm</keyword>
<dbReference type="InterPro" id="IPR020595">
    <property type="entry name" value="MnmG-rel_CS"/>
</dbReference>
<comment type="subcellular location">
    <subcellularLocation>
        <location evidence="12">Cytoplasm</location>
    </subcellularLocation>
</comment>
<dbReference type="Gene3D" id="1.10.150.570">
    <property type="entry name" value="GidA associated domain, C-terminal subdomain"/>
    <property type="match status" value="1"/>
</dbReference>
<dbReference type="InterPro" id="IPR036188">
    <property type="entry name" value="FAD/NAD-bd_sf"/>
</dbReference>
<dbReference type="Pfam" id="PF01134">
    <property type="entry name" value="GIDA"/>
    <property type="match status" value="1"/>
</dbReference>
<evidence type="ECO:0000256" key="4">
    <source>
        <dbReference type="ARBA" id="ARBA00020461"/>
    </source>
</evidence>
<dbReference type="Gene3D" id="3.50.50.60">
    <property type="entry name" value="FAD/NAD(P)-binding domain"/>
    <property type="match status" value="2"/>
</dbReference>
<keyword evidence="9 12" id="KW-0520">NAD</keyword>
<dbReference type="Gene3D" id="1.10.10.1800">
    <property type="entry name" value="tRNA uridine 5-carboxymethylaminomethyl modification enzyme MnmG/GidA"/>
    <property type="match status" value="1"/>
</dbReference>
<evidence type="ECO:0000256" key="5">
    <source>
        <dbReference type="ARBA" id="ARBA00022490"/>
    </source>
</evidence>
<dbReference type="SUPFAM" id="SSF51905">
    <property type="entry name" value="FAD/NAD(P)-binding domain"/>
    <property type="match status" value="1"/>
</dbReference>
<keyword evidence="7 12" id="KW-0819">tRNA processing</keyword>
<protein>
    <recommendedName>
        <fullName evidence="4 12">tRNA uridine 5-carboxymethylaminomethyl modification enzyme MnmG</fullName>
    </recommendedName>
    <alternativeName>
        <fullName evidence="11 12">Glucose-inhibited division protein A</fullName>
    </alternativeName>
</protein>
<dbReference type="PANTHER" id="PTHR11806">
    <property type="entry name" value="GLUCOSE INHIBITED DIVISION PROTEIN A"/>
    <property type="match status" value="1"/>
</dbReference>
<gene>
    <name evidence="12 14" type="primary">mnmG</name>
    <name evidence="12" type="synonym">gidA</name>
    <name evidence="14" type="ORF">FYJ37_13840</name>
</gene>
<proteinExistence type="inferred from homology"/>
<dbReference type="InterPro" id="IPR002218">
    <property type="entry name" value="MnmG-rel"/>
</dbReference>
<feature type="binding site" evidence="12">
    <location>
        <begin position="21"/>
        <end position="26"/>
    </location>
    <ligand>
        <name>FAD</name>
        <dbReference type="ChEBI" id="CHEBI:57692"/>
    </ligand>
</feature>
<evidence type="ECO:0000256" key="1">
    <source>
        <dbReference type="ARBA" id="ARBA00001974"/>
    </source>
</evidence>
<evidence type="ECO:0000313" key="15">
    <source>
        <dbReference type="Proteomes" id="UP000462363"/>
    </source>
</evidence>
<dbReference type="Proteomes" id="UP000462363">
    <property type="component" value="Unassembled WGS sequence"/>
</dbReference>
<dbReference type="InterPro" id="IPR026904">
    <property type="entry name" value="MnmG_C"/>
</dbReference>
<evidence type="ECO:0000256" key="6">
    <source>
        <dbReference type="ARBA" id="ARBA00022630"/>
    </source>
</evidence>
<keyword evidence="8 12" id="KW-0274">FAD</keyword>
<comment type="similarity">
    <text evidence="3 12">Belongs to the MnmG family.</text>
</comment>
<dbReference type="RefSeq" id="WP_154323310.1">
    <property type="nucleotide sequence ID" value="NZ_CAMAAA010000040.1"/>
</dbReference>
<evidence type="ECO:0000256" key="8">
    <source>
        <dbReference type="ARBA" id="ARBA00022827"/>
    </source>
</evidence>
<dbReference type="GO" id="GO:0002098">
    <property type="term" value="P:tRNA wobble uridine modification"/>
    <property type="evidence" value="ECO:0007669"/>
    <property type="project" value="InterPro"/>
</dbReference>
<dbReference type="Pfam" id="PF21680">
    <property type="entry name" value="GIDA_C_1st"/>
    <property type="match status" value="1"/>
</dbReference>
<organism evidence="14 15">
    <name type="scientific">Clostridium scindens (strain JCM 10418 / VPI 12708)</name>
    <dbReference type="NCBI Taxonomy" id="29347"/>
    <lineage>
        <taxon>Bacteria</taxon>
        <taxon>Bacillati</taxon>
        <taxon>Bacillota</taxon>
        <taxon>Clostridia</taxon>
        <taxon>Lachnospirales</taxon>
        <taxon>Lachnospiraceae</taxon>
    </lineage>
</organism>
<accession>A0A844FCN1</accession>
<dbReference type="PROSITE" id="PS01280">
    <property type="entry name" value="GIDA_1"/>
    <property type="match status" value="1"/>
</dbReference>
<dbReference type="InterPro" id="IPR049312">
    <property type="entry name" value="GIDA_C_N"/>
</dbReference>
<dbReference type="FunFam" id="1.10.10.1800:FF:000001">
    <property type="entry name" value="tRNA uridine 5-carboxymethylaminomethyl modification enzyme MnmG"/>
    <property type="match status" value="1"/>
</dbReference>
<dbReference type="GO" id="GO:0030488">
    <property type="term" value="P:tRNA methylation"/>
    <property type="evidence" value="ECO:0007669"/>
    <property type="project" value="TreeGrafter"/>
</dbReference>
<evidence type="ECO:0000256" key="7">
    <source>
        <dbReference type="ARBA" id="ARBA00022694"/>
    </source>
</evidence>
<evidence type="ECO:0000256" key="10">
    <source>
        <dbReference type="ARBA" id="ARBA00025948"/>
    </source>
</evidence>
<dbReference type="FunFam" id="1.10.150.570:FF:000001">
    <property type="entry name" value="tRNA uridine 5-carboxymethylaminomethyl modification enzyme MnmG"/>
    <property type="match status" value="1"/>
</dbReference>